<feature type="region of interest" description="Disordered" evidence="1">
    <location>
        <begin position="33"/>
        <end position="160"/>
    </location>
</feature>
<proteinExistence type="predicted"/>
<keyword evidence="3" id="KW-1185">Reference proteome</keyword>
<feature type="compositionally biased region" description="Low complexity" evidence="1">
    <location>
        <begin position="40"/>
        <end position="55"/>
    </location>
</feature>
<dbReference type="InterPro" id="IPR010736">
    <property type="entry name" value="SHIPPO-rpt"/>
</dbReference>
<comment type="caution">
    <text evidence="2">The sequence shown here is derived from an EMBL/GenBank/DDBJ whole genome shotgun (WGS) entry which is preliminary data.</text>
</comment>
<reference evidence="2 3" key="1">
    <citation type="submission" date="2024-02" db="EMBL/GenBank/DDBJ databases">
        <authorList>
            <person name="Chen Y."/>
            <person name="Shah S."/>
            <person name="Dougan E. K."/>
            <person name="Thang M."/>
            <person name="Chan C."/>
        </authorList>
    </citation>
    <scope>NUCLEOTIDE SEQUENCE [LARGE SCALE GENOMIC DNA]</scope>
</reference>
<dbReference type="Pfam" id="PF07004">
    <property type="entry name" value="SHIPPO-rpt"/>
    <property type="match status" value="3"/>
</dbReference>
<evidence type="ECO:0000313" key="3">
    <source>
        <dbReference type="Proteomes" id="UP001642484"/>
    </source>
</evidence>
<feature type="non-terminal residue" evidence="2">
    <location>
        <position position="1"/>
    </location>
</feature>
<dbReference type="Proteomes" id="UP001642484">
    <property type="component" value="Unassembled WGS sequence"/>
</dbReference>
<evidence type="ECO:0000256" key="1">
    <source>
        <dbReference type="SAM" id="MobiDB-lite"/>
    </source>
</evidence>
<feature type="compositionally biased region" description="Gly residues" evidence="1">
    <location>
        <begin position="149"/>
        <end position="160"/>
    </location>
</feature>
<sequence length="250" mass="25958">SQCVSIATAASVMSYRKSSEYGVLLTTLSQNKQAPKWSMGGRSPTGRRPSTPGPGAYSNQSGKRTPSYGFGSSGRDGPARSSSVVASPGPGAYGTQAGRPRSAGPAFGHARRGWGRRDLQGPGAYVPNYKATRFEPPRHTCTPRREGVRPGGGPVLGTPGPGTYGGYSGYGGECDSPVSKAAPRWGFGSSNRGVHTCGQSPGPGQYDLRSLLPGPKFSIRCRNDVFESGSMIVPSPGPGSFGGLYTQFGY</sequence>
<gene>
    <name evidence="2" type="ORF">CCMP2556_LOCUS51444</name>
</gene>
<evidence type="ECO:0000313" key="2">
    <source>
        <dbReference type="EMBL" id="CAK9110724.1"/>
    </source>
</evidence>
<dbReference type="InterPro" id="IPR051291">
    <property type="entry name" value="CIMAP"/>
</dbReference>
<accession>A0ABP0SEE8</accession>
<name>A0ABP0SEE8_9DINO</name>
<dbReference type="EMBL" id="CAXAMN010027439">
    <property type="protein sequence ID" value="CAK9110724.1"/>
    <property type="molecule type" value="Genomic_DNA"/>
</dbReference>
<protein>
    <submittedName>
        <fullName evidence="2">Uncharacterized protein</fullName>
    </submittedName>
</protein>
<organism evidence="2 3">
    <name type="scientific">Durusdinium trenchii</name>
    <dbReference type="NCBI Taxonomy" id="1381693"/>
    <lineage>
        <taxon>Eukaryota</taxon>
        <taxon>Sar</taxon>
        <taxon>Alveolata</taxon>
        <taxon>Dinophyceae</taxon>
        <taxon>Suessiales</taxon>
        <taxon>Symbiodiniaceae</taxon>
        <taxon>Durusdinium</taxon>
    </lineage>
</organism>
<dbReference type="PANTHER" id="PTHR21580">
    <property type="entry name" value="SHIPPO-1-RELATED"/>
    <property type="match status" value="1"/>
</dbReference>
<feature type="compositionally biased region" description="Basic and acidic residues" evidence="1">
    <location>
        <begin position="132"/>
        <end position="148"/>
    </location>
</feature>